<keyword evidence="5 7" id="KW-0408">Iron</keyword>
<dbReference type="InterPro" id="IPR050196">
    <property type="entry name" value="Cytochrome_P450_Monoox"/>
</dbReference>
<gene>
    <name evidence="8" type="ORF">CONCODRAFT_13460</name>
</gene>
<comment type="cofactor">
    <cofactor evidence="7">
        <name>heme</name>
        <dbReference type="ChEBI" id="CHEBI:30413"/>
    </cofactor>
</comment>
<proteinExistence type="inferred from homology"/>
<dbReference type="PRINTS" id="PR00385">
    <property type="entry name" value="P450"/>
</dbReference>
<keyword evidence="9" id="KW-1185">Reference proteome</keyword>
<dbReference type="AlphaFoldDB" id="A0A137NQX3"/>
<sequence length="405" mass="47126">MSIKPLSDVFQKVDISKNTSKLFLRFFGLSQVASANGEDWKKQRKVINPIFNQTWSTEIFGKCVQDLIDEWEKMDGKEFKIHDKIQRMALDVFGKYIFDIEFKSVKNNDSKLYNLYHSISEELFAHPIYILFPFLENIPFFRRPELSDKIEQYHEFIQELIKLKQNELNNGTLNSNGDLISAFIQSNENSEEYKLTIEQIRDNLGIFIIAGHDTTSNTLTSTLYYLARYPETQDKLRGQVLEAMDYPKNVQIPTNDQLKSVPFMDMVIKESMRIMTTASAVQRTSSTTYTLSNGVTIPKNTPVFVQLWGVHHNPSAFPNPFEFNPNRFEDISNQESKNWQPFLYGNRTCLGSTFSLMEQRVTLAMLLQKFEFSISSDNPDYHSLRINSDFIVRPYELSIRIKVRA</sequence>
<dbReference type="PRINTS" id="PR00463">
    <property type="entry name" value="EP450I"/>
</dbReference>
<evidence type="ECO:0000256" key="3">
    <source>
        <dbReference type="ARBA" id="ARBA00022723"/>
    </source>
</evidence>
<keyword evidence="6" id="KW-0503">Monooxygenase</keyword>
<dbReference type="PANTHER" id="PTHR24291:SF50">
    <property type="entry name" value="BIFUNCTIONAL ALBAFLAVENONE MONOOXYGENASE_TERPENE SYNTHASE"/>
    <property type="match status" value="1"/>
</dbReference>
<name>A0A137NQX3_CONC2</name>
<comment type="similarity">
    <text evidence="1">Belongs to the cytochrome P450 family.</text>
</comment>
<dbReference type="InterPro" id="IPR001128">
    <property type="entry name" value="Cyt_P450"/>
</dbReference>
<feature type="binding site" description="axial binding residue" evidence="7">
    <location>
        <position position="349"/>
    </location>
    <ligand>
        <name>heme</name>
        <dbReference type="ChEBI" id="CHEBI:30413"/>
    </ligand>
    <ligandPart>
        <name>Fe</name>
        <dbReference type="ChEBI" id="CHEBI:18248"/>
    </ligandPart>
</feature>
<dbReference type="GO" id="GO:0020037">
    <property type="term" value="F:heme binding"/>
    <property type="evidence" value="ECO:0007669"/>
    <property type="project" value="InterPro"/>
</dbReference>
<dbReference type="EMBL" id="KQ964991">
    <property type="protein sequence ID" value="KXN65080.1"/>
    <property type="molecule type" value="Genomic_DNA"/>
</dbReference>
<keyword evidence="4" id="KW-0560">Oxidoreductase</keyword>
<organism evidence="8 9">
    <name type="scientific">Conidiobolus coronatus (strain ATCC 28846 / CBS 209.66 / NRRL 28638)</name>
    <name type="common">Delacroixia coronata</name>
    <dbReference type="NCBI Taxonomy" id="796925"/>
    <lineage>
        <taxon>Eukaryota</taxon>
        <taxon>Fungi</taxon>
        <taxon>Fungi incertae sedis</taxon>
        <taxon>Zoopagomycota</taxon>
        <taxon>Entomophthoromycotina</taxon>
        <taxon>Entomophthoromycetes</taxon>
        <taxon>Entomophthorales</taxon>
        <taxon>Ancylistaceae</taxon>
        <taxon>Conidiobolus</taxon>
    </lineage>
</organism>
<accession>A0A137NQX3</accession>
<evidence type="ECO:0000313" key="8">
    <source>
        <dbReference type="EMBL" id="KXN65080.1"/>
    </source>
</evidence>
<evidence type="ECO:0000256" key="2">
    <source>
        <dbReference type="ARBA" id="ARBA00022617"/>
    </source>
</evidence>
<dbReference type="Gene3D" id="1.10.630.10">
    <property type="entry name" value="Cytochrome P450"/>
    <property type="match status" value="1"/>
</dbReference>
<dbReference type="OMA" id="PRHGIQI"/>
<protein>
    <submittedName>
        <fullName evidence="8">Cytochrome P450</fullName>
    </submittedName>
</protein>
<keyword evidence="2 7" id="KW-0349">Heme</keyword>
<dbReference type="InterPro" id="IPR036396">
    <property type="entry name" value="Cyt_P450_sf"/>
</dbReference>
<dbReference type="SUPFAM" id="SSF48264">
    <property type="entry name" value="Cytochrome P450"/>
    <property type="match status" value="1"/>
</dbReference>
<reference evidence="8 9" key="1">
    <citation type="journal article" date="2015" name="Genome Biol. Evol.">
        <title>Phylogenomic analyses indicate that early fungi evolved digesting cell walls of algal ancestors of land plants.</title>
        <authorList>
            <person name="Chang Y."/>
            <person name="Wang S."/>
            <person name="Sekimoto S."/>
            <person name="Aerts A.L."/>
            <person name="Choi C."/>
            <person name="Clum A."/>
            <person name="LaButti K.M."/>
            <person name="Lindquist E.A."/>
            <person name="Yee Ngan C."/>
            <person name="Ohm R.A."/>
            <person name="Salamov A.A."/>
            <person name="Grigoriev I.V."/>
            <person name="Spatafora J.W."/>
            <person name="Berbee M.L."/>
        </authorList>
    </citation>
    <scope>NUCLEOTIDE SEQUENCE [LARGE SCALE GENOMIC DNA]</scope>
    <source>
        <strain evidence="8 9">NRRL 28638</strain>
    </source>
</reference>
<dbReference type="OrthoDB" id="1470350at2759"/>
<keyword evidence="3 7" id="KW-0479">Metal-binding</keyword>
<evidence type="ECO:0000256" key="1">
    <source>
        <dbReference type="ARBA" id="ARBA00010617"/>
    </source>
</evidence>
<dbReference type="GO" id="GO:0016705">
    <property type="term" value="F:oxidoreductase activity, acting on paired donors, with incorporation or reduction of molecular oxygen"/>
    <property type="evidence" value="ECO:0007669"/>
    <property type="project" value="InterPro"/>
</dbReference>
<evidence type="ECO:0000256" key="7">
    <source>
        <dbReference type="PIRSR" id="PIRSR602401-1"/>
    </source>
</evidence>
<dbReference type="PANTHER" id="PTHR24291">
    <property type="entry name" value="CYTOCHROME P450 FAMILY 4"/>
    <property type="match status" value="1"/>
</dbReference>
<evidence type="ECO:0000256" key="4">
    <source>
        <dbReference type="ARBA" id="ARBA00023002"/>
    </source>
</evidence>
<dbReference type="GO" id="GO:0005506">
    <property type="term" value="F:iron ion binding"/>
    <property type="evidence" value="ECO:0007669"/>
    <property type="project" value="InterPro"/>
</dbReference>
<evidence type="ECO:0000256" key="5">
    <source>
        <dbReference type="ARBA" id="ARBA00023004"/>
    </source>
</evidence>
<dbReference type="InterPro" id="IPR002401">
    <property type="entry name" value="Cyt_P450_E_grp-I"/>
</dbReference>
<evidence type="ECO:0000313" key="9">
    <source>
        <dbReference type="Proteomes" id="UP000070444"/>
    </source>
</evidence>
<dbReference type="STRING" id="796925.A0A137NQX3"/>
<dbReference type="Proteomes" id="UP000070444">
    <property type="component" value="Unassembled WGS sequence"/>
</dbReference>
<evidence type="ECO:0000256" key="6">
    <source>
        <dbReference type="ARBA" id="ARBA00023033"/>
    </source>
</evidence>
<dbReference type="Pfam" id="PF00067">
    <property type="entry name" value="p450"/>
    <property type="match status" value="1"/>
</dbReference>
<dbReference type="GO" id="GO:0004497">
    <property type="term" value="F:monooxygenase activity"/>
    <property type="evidence" value="ECO:0007669"/>
    <property type="project" value="UniProtKB-KW"/>
</dbReference>